<name>A0A4X1VJG5_PIG</name>
<accession>A0A4X1VJG5</accession>
<organism evidence="5 6">
    <name type="scientific">Sus scrofa</name>
    <name type="common">Pig</name>
    <dbReference type="NCBI Taxonomy" id="9823"/>
    <lineage>
        <taxon>Eukaryota</taxon>
        <taxon>Metazoa</taxon>
        <taxon>Chordata</taxon>
        <taxon>Craniata</taxon>
        <taxon>Vertebrata</taxon>
        <taxon>Euteleostomi</taxon>
        <taxon>Mammalia</taxon>
        <taxon>Eutheria</taxon>
        <taxon>Laurasiatheria</taxon>
        <taxon>Artiodactyla</taxon>
        <taxon>Suina</taxon>
        <taxon>Suidae</taxon>
        <taxon>Sus</taxon>
    </lineage>
</organism>
<dbReference type="Proteomes" id="UP000694727">
    <property type="component" value="Unplaced"/>
</dbReference>
<dbReference type="Ensembl" id="ENSSSCT00035038229.1">
    <property type="protein sequence ID" value="ENSSSCP00035015251.1"/>
    <property type="gene ID" value="ENSSSCG00035028891.1"/>
</dbReference>
<evidence type="ECO:0000256" key="4">
    <source>
        <dbReference type="SAM" id="MobiDB-lite"/>
    </source>
</evidence>
<evidence type="ECO:0000256" key="2">
    <source>
        <dbReference type="ARBA" id="ARBA00022559"/>
    </source>
</evidence>
<evidence type="ECO:0000313" key="5">
    <source>
        <dbReference type="Ensembl" id="ENSSSCP00070041960.1"/>
    </source>
</evidence>
<dbReference type="Ensembl" id="ENSSSCT00025101054.1">
    <property type="protein sequence ID" value="ENSSSCP00025044649.1"/>
    <property type="gene ID" value="ENSSSCG00025073377.1"/>
</dbReference>
<reference evidence="5" key="2">
    <citation type="submission" date="2025-05" db="UniProtKB">
        <authorList>
            <consortium name="Ensembl"/>
        </authorList>
    </citation>
    <scope>IDENTIFICATION</scope>
</reference>
<dbReference type="Proteomes" id="UP000694723">
    <property type="component" value="Unplaced"/>
</dbReference>
<dbReference type="GO" id="GO:0004601">
    <property type="term" value="F:peroxidase activity"/>
    <property type="evidence" value="ECO:0007669"/>
    <property type="project" value="UniProtKB-KW"/>
</dbReference>
<dbReference type="Gene3D" id="3.40.30.10">
    <property type="entry name" value="Glutaredoxin"/>
    <property type="match status" value="1"/>
</dbReference>
<sequence length="123" mass="13786">MQSQHLGTASHLEKSREYLKFQRGTPPPSPAKTRSTGARGPETRLECRVGAMTPQFWASCLFSLCLVGFAQLIPKEQKMKMDCYKGVTGTIYEYGALTLNGEEYIPFKQYAGKHVLFVNVATY</sequence>
<evidence type="ECO:0000313" key="6">
    <source>
        <dbReference type="Proteomes" id="UP000314985"/>
    </source>
</evidence>
<dbReference type="InterPro" id="IPR000889">
    <property type="entry name" value="Glutathione_peroxidase"/>
</dbReference>
<protein>
    <submittedName>
        <fullName evidence="5">Glutathione peroxidase 6</fullName>
    </submittedName>
</protein>
<proteinExistence type="inferred from homology"/>
<dbReference type="AlphaFoldDB" id="A0A4X1VJG5"/>
<comment type="similarity">
    <text evidence="1">Belongs to the glutathione peroxidase family.</text>
</comment>
<dbReference type="Ensembl" id="ENSSSCT00060040179.1">
    <property type="protein sequence ID" value="ENSSSCP00060017023.1"/>
    <property type="gene ID" value="ENSSSCG00060029745.1"/>
</dbReference>
<reference evidence="5 6" key="1">
    <citation type="submission" date="2017-08" db="EMBL/GenBank/DDBJ databases">
        <title>USMARCv1.0.</title>
        <authorList>
            <person name="Hannum G.I."/>
            <person name="Koren S."/>
            <person name="Schroeder S.G."/>
            <person name="Chin S.C."/>
            <person name="Nonneman D.J."/>
            <person name="Becker S.A."/>
            <person name="Rosen B.D."/>
            <person name="Bickhart D.M."/>
            <person name="Putnam N.H."/>
            <person name="Green R.E."/>
            <person name="Tuggle C.K."/>
            <person name="Liu H."/>
            <person name="Rohrer G.A."/>
            <person name="Warr A."/>
            <person name="Hall R."/>
            <person name="Kim K."/>
            <person name="Hume D.A."/>
            <person name="Talbot R."/>
            <person name="Chow W."/>
            <person name="Howe K."/>
            <person name="Schwartz A.S."/>
            <person name="Watson M."/>
            <person name="Archibald A.L."/>
            <person name="Phillippy A.M."/>
            <person name="Smith T.P.L."/>
        </authorList>
    </citation>
    <scope>NUCLEOTIDE SEQUENCE [LARGE SCALE GENOMIC DNA]</scope>
</reference>
<dbReference type="Proteomes" id="UP000694720">
    <property type="component" value="Unplaced"/>
</dbReference>
<dbReference type="Proteomes" id="UP000314985">
    <property type="component" value="Chromosome 7"/>
</dbReference>
<evidence type="ECO:0000256" key="3">
    <source>
        <dbReference type="ARBA" id="ARBA00023002"/>
    </source>
</evidence>
<keyword evidence="2" id="KW-0575">Peroxidase</keyword>
<dbReference type="GO" id="GO:0006979">
    <property type="term" value="P:response to oxidative stress"/>
    <property type="evidence" value="ECO:0007669"/>
    <property type="project" value="InterPro"/>
</dbReference>
<dbReference type="PROSITE" id="PS51355">
    <property type="entry name" value="GLUTATHIONE_PEROXID_3"/>
    <property type="match status" value="1"/>
</dbReference>
<dbReference type="Ensembl" id="ENSSSCT00070049703.1">
    <property type="protein sequence ID" value="ENSSSCP00070041960.1"/>
    <property type="gene ID" value="ENSSSCG00070024874.1"/>
</dbReference>
<keyword evidence="3" id="KW-0560">Oxidoreductase</keyword>
<feature type="region of interest" description="Disordered" evidence="4">
    <location>
        <begin position="17"/>
        <end position="41"/>
    </location>
</feature>
<evidence type="ECO:0000256" key="1">
    <source>
        <dbReference type="ARBA" id="ARBA00006926"/>
    </source>
</evidence>